<keyword evidence="1" id="KW-0472">Membrane</keyword>
<proteinExistence type="predicted"/>
<protein>
    <recommendedName>
        <fullName evidence="4">Type II secretion system protein G</fullName>
    </recommendedName>
</protein>
<evidence type="ECO:0000256" key="1">
    <source>
        <dbReference type="SAM" id="Phobius"/>
    </source>
</evidence>
<keyword evidence="1" id="KW-0812">Transmembrane</keyword>
<reference evidence="2 3" key="1">
    <citation type="submission" date="2015-09" db="EMBL/GenBank/DDBJ databases">
        <title>Genome sequence of Oxobacter pfennigii DSM 3222.</title>
        <authorList>
            <person name="Poehlein A."/>
            <person name="Bengelsdorf F.R."/>
            <person name="Schiel-Bengelsdorf B."/>
            <person name="Duerre P."/>
            <person name="Daniel R."/>
        </authorList>
    </citation>
    <scope>NUCLEOTIDE SEQUENCE [LARGE SCALE GENOMIC DNA]</scope>
    <source>
        <strain evidence="2 3">DSM 3222</strain>
    </source>
</reference>
<dbReference type="Proteomes" id="UP000050326">
    <property type="component" value="Unassembled WGS sequence"/>
</dbReference>
<dbReference type="STRING" id="36849.OXPF_14150"/>
<evidence type="ECO:0000313" key="2">
    <source>
        <dbReference type="EMBL" id="KPU44937.1"/>
    </source>
</evidence>
<evidence type="ECO:0000313" key="3">
    <source>
        <dbReference type="Proteomes" id="UP000050326"/>
    </source>
</evidence>
<keyword evidence="1" id="KW-1133">Transmembrane helix</keyword>
<feature type="transmembrane region" description="Helical" evidence="1">
    <location>
        <begin position="12"/>
        <end position="32"/>
    </location>
</feature>
<keyword evidence="3" id="KW-1185">Reference proteome</keyword>
<dbReference type="AlphaFoldDB" id="A0A0P8WB44"/>
<name>A0A0P8WB44_9CLOT</name>
<gene>
    <name evidence="2" type="ORF">OXPF_14150</name>
</gene>
<organism evidence="2 3">
    <name type="scientific">Oxobacter pfennigii</name>
    <dbReference type="NCBI Taxonomy" id="36849"/>
    <lineage>
        <taxon>Bacteria</taxon>
        <taxon>Bacillati</taxon>
        <taxon>Bacillota</taxon>
        <taxon>Clostridia</taxon>
        <taxon>Eubacteriales</taxon>
        <taxon>Clostridiaceae</taxon>
        <taxon>Oxobacter</taxon>
    </lineage>
</organism>
<dbReference type="EMBL" id="LKET01000028">
    <property type="protein sequence ID" value="KPU44937.1"/>
    <property type="molecule type" value="Genomic_DNA"/>
</dbReference>
<evidence type="ECO:0008006" key="4">
    <source>
        <dbReference type="Google" id="ProtNLM"/>
    </source>
</evidence>
<comment type="caution">
    <text evidence="2">The sequence shown here is derived from an EMBL/GenBank/DDBJ whole genome shotgun (WGS) entry which is preliminary data.</text>
</comment>
<sequence>MKFNIYRKLKAYTILEIALCLSMIALFALMIYPKMSANKEEALLKSDELTGLLIAHAVSDAIDDKRIINKSSSTQPSAINMNSIKEYLNFTPEVKSINVPDADFKIYIDMSGNIIVKIYNPIKDTEMQLVKLPKS</sequence>
<accession>A0A0P8WB44</accession>